<reference evidence="1" key="1">
    <citation type="submission" date="2023-06" db="EMBL/GenBank/DDBJ databases">
        <title>Conoideocrella luteorostrata (Hypocreales: Clavicipitaceae), a potential biocontrol fungus for elongate hemlock scale in United States Christmas tree production areas.</title>
        <authorList>
            <person name="Barrett H."/>
            <person name="Lovett B."/>
            <person name="Macias A.M."/>
            <person name="Stajich J.E."/>
            <person name="Kasson M.T."/>
        </authorList>
    </citation>
    <scope>NUCLEOTIDE SEQUENCE</scope>
    <source>
        <strain evidence="1">ARSEF 14590</strain>
    </source>
</reference>
<dbReference type="InterPro" id="IPR050261">
    <property type="entry name" value="FrsA_esterase"/>
</dbReference>
<dbReference type="InterPro" id="IPR029058">
    <property type="entry name" value="AB_hydrolase_fold"/>
</dbReference>
<evidence type="ECO:0000313" key="1">
    <source>
        <dbReference type="EMBL" id="KAK2596710.1"/>
    </source>
</evidence>
<organism evidence="1 2">
    <name type="scientific">Conoideocrella luteorostrata</name>
    <dbReference type="NCBI Taxonomy" id="1105319"/>
    <lineage>
        <taxon>Eukaryota</taxon>
        <taxon>Fungi</taxon>
        <taxon>Dikarya</taxon>
        <taxon>Ascomycota</taxon>
        <taxon>Pezizomycotina</taxon>
        <taxon>Sordariomycetes</taxon>
        <taxon>Hypocreomycetidae</taxon>
        <taxon>Hypocreales</taxon>
        <taxon>Clavicipitaceae</taxon>
        <taxon>Conoideocrella</taxon>
    </lineage>
</organism>
<proteinExistence type="predicted"/>
<dbReference type="PANTHER" id="PTHR22946">
    <property type="entry name" value="DIENELACTONE HYDROLASE DOMAIN-CONTAINING PROTEIN-RELATED"/>
    <property type="match status" value="1"/>
</dbReference>
<name>A0AAJ0CN60_9HYPO</name>
<dbReference type="Gene3D" id="3.40.50.1820">
    <property type="entry name" value="alpha/beta hydrolase"/>
    <property type="match status" value="1"/>
</dbReference>
<evidence type="ECO:0008006" key="3">
    <source>
        <dbReference type="Google" id="ProtNLM"/>
    </source>
</evidence>
<comment type="caution">
    <text evidence="1">The sequence shown here is derived from an EMBL/GenBank/DDBJ whole genome shotgun (WGS) entry which is preliminary data.</text>
</comment>
<accession>A0AAJ0CN60</accession>
<dbReference type="EMBL" id="JASWJB010000112">
    <property type="protein sequence ID" value="KAK2596710.1"/>
    <property type="molecule type" value="Genomic_DNA"/>
</dbReference>
<protein>
    <recommendedName>
        <fullName evidence="3">Alpha/beta-hydrolase</fullName>
    </recommendedName>
</protein>
<dbReference type="Proteomes" id="UP001251528">
    <property type="component" value="Unassembled WGS sequence"/>
</dbReference>
<keyword evidence="2" id="KW-1185">Reference proteome</keyword>
<evidence type="ECO:0000313" key="2">
    <source>
        <dbReference type="Proteomes" id="UP001251528"/>
    </source>
</evidence>
<gene>
    <name evidence="1" type="ORF">QQS21_006225</name>
</gene>
<dbReference type="AlphaFoldDB" id="A0AAJ0CN60"/>
<sequence>MDQYSTKGLPPAPAISMTTIPMAGILVDVYGLDELSSSTPLTCLWLLHPRTRTRARMQDIACRAVHAWHQHGGSGSRGLVALSFDMPNHGTRLVSELSNHAWDKGNEKHGIDMAGLVKGGSNDMSSLMDLVAGYLGREVDAHVCLGWSLGGHAAWWAVFGEERIDGAVIIVGCPDYFGLMSNRAKNSHLDAGSSPLLGSKYFPKDLLAACQPHDPKSILFGANSSAVPPLPLSASEQARLREIFDARIRGKKVLACSGGDDRLVPYERSEPLLKVLKDAVGGWYKDGGVVIEDRVYKGVGHKFNADMVRDTVGFLVKLVEEGPRKRTRSKI</sequence>
<dbReference type="SUPFAM" id="SSF53474">
    <property type="entry name" value="alpha/beta-Hydrolases"/>
    <property type="match status" value="1"/>
</dbReference>
<dbReference type="PANTHER" id="PTHR22946:SF0">
    <property type="entry name" value="DIENELACTONE HYDROLASE DOMAIN-CONTAINING PROTEIN"/>
    <property type="match status" value="1"/>
</dbReference>